<keyword evidence="1" id="KW-1133">Transmembrane helix</keyword>
<feature type="transmembrane region" description="Helical" evidence="1">
    <location>
        <begin position="7"/>
        <end position="27"/>
    </location>
</feature>
<keyword evidence="3" id="KW-1185">Reference proteome</keyword>
<keyword evidence="1" id="KW-0812">Transmembrane</keyword>
<protein>
    <submittedName>
        <fullName evidence="2">Uncharacterized protein</fullName>
    </submittedName>
</protein>
<dbReference type="Proteomes" id="UP001152320">
    <property type="component" value="Chromosome 8"/>
</dbReference>
<gene>
    <name evidence="2" type="ORF">HOLleu_18744</name>
</gene>
<name>A0A9Q1C3A3_HOLLE</name>
<comment type="caution">
    <text evidence="2">The sequence shown here is derived from an EMBL/GenBank/DDBJ whole genome shotgun (WGS) entry which is preliminary data.</text>
</comment>
<evidence type="ECO:0000256" key="1">
    <source>
        <dbReference type="SAM" id="Phobius"/>
    </source>
</evidence>
<accession>A0A9Q1C3A3</accession>
<dbReference type="EMBL" id="JAIZAY010000008">
    <property type="protein sequence ID" value="KAJ8037826.1"/>
    <property type="molecule type" value="Genomic_DNA"/>
</dbReference>
<dbReference type="AlphaFoldDB" id="A0A9Q1C3A3"/>
<evidence type="ECO:0000313" key="3">
    <source>
        <dbReference type="Proteomes" id="UP001152320"/>
    </source>
</evidence>
<feature type="transmembrane region" description="Helical" evidence="1">
    <location>
        <begin position="62"/>
        <end position="84"/>
    </location>
</feature>
<organism evidence="2 3">
    <name type="scientific">Holothuria leucospilota</name>
    <name type="common">Black long sea cucumber</name>
    <name type="synonym">Mertensiothuria leucospilota</name>
    <dbReference type="NCBI Taxonomy" id="206669"/>
    <lineage>
        <taxon>Eukaryota</taxon>
        <taxon>Metazoa</taxon>
        <taxon>Echinodermata</taxon>
        <taxon>Eleutherozoa</taxon>
        <taxon>Echinozoa</taxon>
        <taxon>Holothuroidea</taxon>
        <taxon>Aspidochirotacea</taxon>
        <taxon>Aspidochirotida</taxon>
        <taxon>Holothuriidae</taxon>
        <taxon>Holothuria</taxon>
    </lineage>
</organism>
<dbReference type="OrthoDB" id="10574671at2759"/>
<sequence>MDSRKCFGLASLVIVLSLSIIEFLPFLSDKQSEFHGFKLRERRYGGMQATTREPDHKNEFKWWDYLIVGAMICISAGTGLYHAFAGGGQRTTSR</sequence>
<keyword evidence="1" id="KW-0472">Membrane</keyword>
<reference evidence="2" key="1">
    <citation type="submission" date="2021-10" db="EMBL/GenBank/DDBJ databases">
        <title>Tropical sea cucumber genome reveals ecological adaptation and Cuvierian tubules defense mechanism.</title>
        <authorList>
            <person name="Chen T."/>
        </authorList>
    </citation>
    <scope>NUCLEOTIDE SEQUENCE</scope>
    <source>
        <strain evidence="2">Nanhai2018</strain>
        <tissue evidence="2">Muscle</tissue>
    </source>
</reference>
<evidence type="ECO:0000313" key="2">
    <source>
        <dbReference type="EMBL" id="KAJ8037826.1"/>
    </source>
</evidence>
<proteinExistence type="predicted"/>